<protein>
    <submittedName>
        <fullName evidence="6">Membrane protein involved in the export of O-antigen and teichoic acid</fullName>
    </submittedName>
</protein>
<dbReference type="AlphaFoldDB" id="A0A1I6UJB7"/>
<dbReference type="Pfam" id="PF01943">
    <property type="entry name" value="Polysacc_synt"/>
    <property type="match status" value="1"/>
</dbReference>
<dbReference type="InterPro" id="IPR002797">
    <property type="entry name" value="Polysacc_synth"/>
</dbReference>
<feature type="transmembrane region" description="Helical" evidence="5">
    <location>
        <begin position="161"/>
        <end position="180"/>
    </location>
</feature>
<keyword evidence="4 5" id="KW-0472">Membrane</keyword>
<feature type="transmembrane region" description="Helical" evidence="5">
    <location>
        <begin position="353"/>
        <end position="370"/>
    </location>
</feature>
<evidence type="ECO:0000256" key="1">
    <source>
        <dbReference type="ARBA" id="ARBA00004141"/>
    </source>
</evidence>
<comment type="subcellular location">
    <subcellularLocation>
        <location evidence="1">Membrane</location>
        <topology evidence="1">Multi-pass membrane protein</topology>
    </subcellularLocation>
</comment>
<gene>
    <name evidence="6" type="ORF">SAMN05660206_10937</name>
</gene>
<feature type="transmembrane region" description="Helical" evidence="5">
    <location>
        <begin position="400"/>
        <end position="417"/>
    </location>
</feature>
<feature type="transmembrane region" description="Helical" evidence="5">
    <location>
        <begin position="30"/>
        <end position="51"/>
    </location>
</feature>
<evidence type="ECO:0000256" key="2">
    <source>
        <dbReference type="ARBA" id="ARBA00022692"/>
    </source>
</evidence>
<dbReference type="STRING" id="683125.SAMN05660206_10937"/>
<feature type="transmembrane region" description="Helical" evidence="5">
    <location>
        <begin position="247"/>
        <end position="264"/>
    </location>
</feature>
<evidence type="ECO:0000256" key="5">
    <source>
        <dbReference type="SAM" id="Phobius"/>
    </source>
</evidence>
<dbReference type="PANTHER" id="PTHR43424:SF1">
    <property type="entry name" value="LOCUS PUTATIVE PROTEIN 1-RELATED"/>
    <property type="match status" value="1"/>
</dbReference>
<dbReference type="GO" id="GO:0016020">
    <property type="term" value="C:membrane"/>
    <property type="evidence" value="ECO:0007669"/>
    <property type="project" value="UniProtKB-SubCell"/>
</dbReference>
<evidence type="ECO:0000313" key="7">
    <source>
        <dbReference type="Proteomes" id="UP000198785"/>
    </source>
</evidence>
<name>A0A1I6UJB7_9SPHI</name>
<feature type="transmembrane region" description="Helical" evidence="5">
    <location>
        <begin position="72"/>
        <end position="91"/>
    </location>
</feature>
<reference evidence="6 7" key="1">
    <citation type="submission" date="2016-10" db="EMBL/GenBank/DDBJ databases">
        <authorList>
            <person name="de Groot N.N."/>
        </authorList>
    </citation>
    <scope>NUCLEOTIDE SEQUENCE [LARGE SCALE GENOMIC DNA]</scope>
    <source>
        <strain evidence="6 7">DSM 22789</strain>
    </source>
</reference>
<feature type="transmembrane region" description="Helical" evidence="5">
    <location>
        <begin position="201"/>
        <end position="219"/>
    </location>
</feature>
<feature type="transmembrane region" description="Helical" evidence="5">
    <location>
        <begin position="103"/>
        <end position="121"/>
    </location>
</feature>
<dbReference type="CDD" id="cd13128">
    <property type="entry name" value="MATE_Wzx_like"/>
    <property type="match status" value="1"/>
</dbReference>
<keyword evidence="7" id="KW-1185">Reference proteome</keyword>
<accession>A0A1I6UJB7</accession>
<keyword evidence="2 5" id="KW-0812">Transmembrane</keyword>
<keyword evidence="3 5" id="KW-1133">Transmembrane helix</keyword>
<dbReference type="InterPro" id="IPR052556">
    <property type="entry name" value="PolySynth_Transporter"/>
</dbReference>
<feature type="transmembrane region" description="Helical" evidence="5">
    <location>
        <begin position="7"/>
        <end position="24"/>
    </location>
</feature>
<proteinExistence type="predicted"/>
<feature type="transmembrane region" description="Helical" evidence="5">
    <location>
        <begin position="133"/>
        <end position="155"/>
    </location>
</feature>
<dbReference type="Proteomes" id="UP000198785">
    <property type="component" value="Unassembled WGS sequence"/>
</dbReference>
<organism evidence="6 7">
    <name type="scientific">Sphingobacterium wenxiniae</name>
    <dbReference type="NCBI Taxonomy" id="683125"/>
    <lineage>
        <taxon>Bacteria</taxon>
        <taxon>Pseudomonadati</taxon>
        <taxon>Bacteroidota</taxon>
        <taxon>Sphingobacteriia</taxon>
        <taxon>Sphingobacteriales</taxon>
        <taxon>Sphingobacteriaceae</taxon>
        <taxon>Sphingobacterium</taxon>
    </lineage>
</organism>
<feature type="transmembrane region" description="Helical" evidence="5">
    <location>
        <begin position="376"/>
        <end position="393"/>
    </location>
</feature>
<evidence type="ECO:0000313" key="6">
    <source>
        <dbReference type="EMBL" id="SFT01555.1"/>
    </source>
</evidence>
<feature type="transmembrane region" description="Helical" evidence="5">
    <location>
        <begin position="323"/>
        <end position="341"/>
    </location>
</feature>
<sequence>MLARVGSLFVKMLVTAILLPNYLGSELAGALNYPLIILFTGICTLGTDSLVTRQLLQNPEKENELLGSALRIRLIGGLVAIPLVFIAYYAISHIGTNAPAASPKQIAIMSLICIVQPLQIIDSYFQAKTQGKYIMYVQVTANILSAFFKLGLILLKAPVDAFIVMLVIDVLLLQIGYIRYYKKQGRSILNWKYNPTVAKNLLKLGWPLAFAAIFISLYMKIGQLMVDMFVGNKESGVYFTVTQLTESWFFIAVAITTSLFPAIMNFRKNQPALYQKRMSNLYDLMTLLSVSIATLITLFAPFFYTHFLKPEYISGAKALQVNAWAGVFAFLGTASGQYLIAEGFTKISLARTMFGAIAIIILNLLFIPAYGIMGAAYANVAAQAVATFSILLFPQTRQQGLVLLKSLFFINLLTVIFKRYSK</sequence>
<dbReference type="PANTHER" id="PTHR43424">
    <property type="entry name" value="LOCUS PUTATIVE PROTEIN 1-RELATED"/>
    <property type="match status" value="1"/>
</dbReference>
<evidence type="ECO:0000256" key="3">
    <source>
        <dbReference type="ARBA" id="ARBA00022989"/>
    </source>
</evidence>
<dbReference type="EMBL" id="FOZZ01000009">
    <property type="protein sequence ID" value="SFT01555.1"/>
    <property type="molecule type" value="Genomic_DNA"/>
</dbReference>
<feature type="transmembrane region" description="Helical" evidence="5">
    <location>
        <begin position="284"/>
        <end position="303"/>
    </location>
</feature>
<evidence type="ECO:0000256" key="4">
    <source>
        <dbReference type="ARBA" id="ARBA00023136"/>
    </source>
</evidence>